<dbReference type="Proteomes" id="UP000692954">
    <property type="component" value="Unassembled WGS sequence"/>
</dbReference>
<evidence type="ECO:0000313" key="1">
    <source>
        <dbReference type="EMBL" id="CAD8052326.1"/>
    </source>
</evidence>
<accession>A0A8S1KGV8</accession>
<reference evidence="1" key="1">
    <citation type="submission" date="2021-01" db="EMBL/GenBank/DDBJ databases">
        <authorList>
            <consortium name="Genoscope - CEA"/>
            <person name="William W."/>
        </authorList>
    </citation>
    <scope>NUCLEOTIDE SEQUENCE</scope>
</reference>
<keyword evidence="2" id="KW-1185">Reference proteome</keyword>
<comment type="caution">
    <text evidence="1">The sequence shown here is derived from an EMBL/GenBank/DDBJ whole genome shotgun (WGS) entry which is preliminary data.</text>
</comment>
<organism evidence="1 2">
    <name type="scientific">Paramecium sonneborni</name>
    <dbReference type="NCBI Taxonomy" id="65129"/>
    <lineage>
        <taxon>Eukaryota</taxon>
        <taxon>Sar</taxon>
        <taxon>Alveolata</taxon>
        <taxon>Ciliophora</taxon>
        <taxon>Intramacronucleata</taxon>
        <taxon>Oligohymenophorea</taxon>
        <taxon>Peniculida</taxon>
        <taxon>Parameciidae</taxon>
        <taxon>Paramecium</taxon>
    </lineage>
</organism>
<dbReference type="OrthoDB" id="1930084at2759"/>
<gene>
    <name evidence="1" type="ORF">PSON_ATCC_30995.1.T0060398</name>
</gene>
<dbReference type="AlphaFoldDB" id="A0A8S1KGV8"/>
<dbReference type="GO" id="GO:0004722">
    <property type="term" value="F:protein serine/threonine phosphatase activity"/>
    <property type="evidence" value="ECO:0007669"/>
    <property type="project" value="InterPro"/>
</dbReference>
<protein>
    <submittedName>
        <fullName evidence="1">Uncharacterized protein</fullName>
    </submittedName>
</protein>
<dbReference type="PANTHER" id="PTHR45619">
    <property type="entry name" value="SERINE/THREONINE-PROTEIN PHOSPHATASE PP2A-RELATED"/>
    <property type="match status" value="1"/>
</dbReference>
<evidence type="ECO:0000313" key="2">
    <source>
        <dbReference type="Proteomes" id="UP000692954"/>
    </source>
</evidence>
<sequence length="66" mass="7893">MEGYKYWFPEQNLVTVWSAPNYYYRCENIASILCLDHNLNQTWKTFKEVPVCAKSINPIDILPYFL</sequence>
<proteinExistence type="predicted"/>
<name>A0A8S1KGV8_9CILI</name>
<dbReference type="InterPro" id="IPR047129">
    <property type="entry name" value="PPA2-like"/>
</dbReference>
<dbReference type="EMBL" id="CAJJDN010000006">
    <property type="protein sequence ID" value="CAD8052326.1"/>
    <property type="molecule type" value="Genomic_DNA"/>
</dbReference>